<name>A0A1F5EJM1_9BACT</name>
<dbReference type="PANTHER" id="PTHR11655">
    <property type="entry name" value="60S/50S RIBOSOMAL PROTEIN L6/L9"/>
    <property type="match status" value="1"/>
</dbReference>
<dbReference type="PANTHER" id="PTHR11655:SF14">
    <property type="entry name" value="LARGE RIBOSOMAL SUBUNIT PROTEIN UL6M"/>
    <property type="match status" value="1"/>
</dbReference>
<dbReference type="SUPFAM" id="SSF56053">
    <property type="entry name" value="Ribosomal protein L6"/>
    <property type="match status" value="2"/>
</dbReference>
<evidence type="ECO:0000256" key="5">
    <source>
        <dbReference type="RuleBase" id="RU003869"/>
    </source>
</evidence>
<keyword evidence="6" id="KW-0694">RNA-binding</keyword>
<evidence type="ECO:0000313" key="8">
    <source>
        <dbReference type="EMBL" id="OGD67617.1"/>
    </source>
</evidence>
<organism evidence="8 9">
    <name type="scientific">Candidatus Campbellbacteria bacterium RIFOXYC2_FULL_35_25</name>
    <dbReference type="NCBI Taxonomy" id="1797582"/>
    <lineage>
        <taxon>Bacteria</taxon>
        <taxon>Candidatus Campbelliibacteriota</taxon>
    </lineage>
</organism>
<dbReference type="Pfam" id="PF00347">
    <property type="entry name" value="Ribosomal_L6"/>
    <property type="match status" value="2"/>
</dbReference>
<comment type="function">
    <text evidence="6">This protein binds to the 23S rRNA, and is important in its secondary structure. It is located near the subunit interface in the base of the L7/L12 stalk, and near the tRNA binding site of the peptidyltransferase center.</text>
</comment>
<evidence type="ECO:0000256" key="2">
    <source>
        <dbReference type="ARBA" id="ARBA00023274"/>
    </source>
</evidence>
<sequence>MSRIGKKEIEIPEKTEVVIVNGELRVKGPLGELVRKLRPEIVVKQENNIITLEKVEDTVFTRALWGTYASHISNMIAGVNKPFEKKLIVEGVGFKSNVKGEDLVMSLGFSHDVIIAIPKDLTVTVEKNIITISGIDKERVGSFTADIRVKKKPEPYKGKGIRYEGEIIRRKQGKKTA</sequence>
<comment type="similarity">
    <text evidence="5">Belongs to the universal ribosomal protein uL6 family.</text>
</comment>
<evidence type="ECO:0000256" key="3">
    <source>
        <dbReference type="ARBA" id="ARBA00035454"/>
    </source>
</evidence>
<dbReference type="GO" id="GO:0003735">
    <property type="term" value="F:structural constituent of ribosome"/>
    <property type="evidence" value="ECO:0007669"/>
    <property type="project" value="UniProtKB-UniRule"/>
</dbReference>
<dbReference type="Gene3D" id="3.90.930.12">
    <property type="entry name" value="Ribosomal protein L6, alpha-beta domain"/>
    <property type="match status" value="2"/>
</dbReference>
<reference evidence="8 9" key="1">
    <citation type="journal article" date="2016" name="Nat. Commun.">
        <title>Thousands of microbial genomes shed light on interconnected biogeochemical processes in an aquifer system.</title>
        <authorList>
            <person name="Anantharaman K."/>
            <person name="Brown C.T."/>
            <person name="Hug L.A."/>
            <person name="Sharon I."/>
            <person name="Castelle C.J."/>
            <person name="Probst A.J."/>
            <person name="Thomas B.C."/>
            <person name="Singh A."/>
            <person name="Wilkins M.J."/>
            <person name="Karaoz U."/>
            <person name="Brodie E.L."/>
            <person name="Williams K.H."/>
            <person name="Hubbard S.S."/>
            <person name="Banfield J.F."/>
        </authorList>
    </citation>
    <scope>NUCLEOTIDE SEQUENCE [LARGE SCALE GENOMIC DNA]</scope>
</reference>
<evidence type="ECO:0000313" key="9">
    <source>
        <dbReference type="Proteomes" id="UP000179003"/>
    </source>
</evidence>
<evidence type="ECO:0000256" key="1">
    <source>
        <dbReference type="ARBA" id="ARBA00022980"/>
    </source>
</evidence>
<dbReference type="AlphaFoldDB" id="A0A1F5EJM1"/>
<dbReference type="PRINTS" id="PR00059">
    <property type="entry name" value="RIBOSOMALL6"/>
</dbReference>
<dbReference type="GO" id="GO:0022625">
    <property type="term" value="C:cytosolic large ribosomal subunit"/>
    <property type="evidence" value="ECO:0007669"/>
    <property type="project" value="UniProtKB-UniRule"/>
</dbReference>
<evidence type="ECO:0000256" key="4">
    <source>
        <dbReference type="NCBIfam" id="TIGR03654"/>
    </source>
</evidence>
<protein>
    <recommendedName>
        <fullName evidence="3 4">50S ribosomal protein L6</fullName>
    </recommendedName>
</protein>
<gene>
    <name evidence="8" type="ORF">A2442_03530</name>
</gene>
<dbReference type="InterPro" id="IPR020040">
    <property type="entry name" value="Ribosomal_uL6_a/b-dom"/>
</dbReference>
<evidence type="ECO:0000256" key="6">
    <source>
        <dbReference type="RuleBase" id="RU003870"/>
    </source>
</evidence>
<dbReference type="STRING" id="1797582.A2442_03530"/>
<dbReference type="InterPro" id="IPR036789">
    <property type="entry name" value="Ribosomal_uL6-like_a/b-dom_sf"/>
</dbReference>
<dbReference type="InterPro" id="IPR002358">
    <property type="entry name" value="Ribosomal_uL6_CS"/>
</dbReference>
<keyword evidence="2 5" id="KW-0687">Ribonucleoprotein</keyword>
<accession>A0A1F5EJM1</accession>
<dbReference type="NCBIfam" id="TIGR03654">
    <property type="entry name" value="L6_bact"/>
    <property type="match status" value="1"/>
</dbReference>
<dbReference type="EMBL" id="MFAE01000002">
    <property type="protein sequence ID" value="OGD67617.1"/>
    <property type="molecule type" value="Genomic_DNA"/>
</dbReference>
<keyword evidence="1 5" id="KW-0689">Ribosomal protein</keyword>
<dbReference type="Proteomes" id="UP000179003">
    <property type="component" value="Unassembled WGS sequence"/>
</dbReference>
<dbReference type="InterPro" id="IPR000702">
    <property type="entry name" value="Ribosomal_uL6-like"/>
</dbReference>
<dbReference type="GO" id="GO:0019843">
    <property type="term" value="F:rRNA binding"/>
    <property type="evidence" value="ECO:0007669"/>
    <property type="project" value="UniProtKB-UniRule"/>
</dbReference>
<comment type="caution">
    <text evidence="8">The sequence shown here is derived from an EMBL/GenBank/DDBJ whole genome shotgun (WGS) entry which is preliminary data.</text>
</comment>
<dbReference type="InterPro" id="IPR019906">
    <property type="entry name" value="Ribosomal_uL6_bac-type"/>
</dbReference>
<dbReference type="PROSITE" id="PS00525">
    <property type="entry name" value="RIBOSOMAL_L6_1"/>
    <property type="match status" value="1"/>
</dbReference>
<dbReference type="PIRSF" id="PIRSF002162">
    <property type="entry name" value="Ribosomal_L6"/>
    <property type="match status" value="1"/>
</dbReference>
<keyword evidence="6" id="KW-0699">rRNA-binding</keyword>
<evidence type="ECO:0000259" key="7">
    <source>
        <dbReference type="Pfam" id="PF00347"/>
    </source>
</evidence>
<feature type="domain" description="Large ribosomal subunit protein uL6 alpha-beta" evidence="7">
    <location>
        <begin position="11"/>
        <end position="80"/>
    </location>
</feature>
<feature type="domain" description="Large ribosomal subunit protein uL6 alpha-beta" evidence="7">
    <location>
        <begin position="91"/>
        <end position="163"/>
    </location>
</feature>
<dbReference type="GO" id="GO:0002181">
    <property type="term" value="P:cytoplasmic translation"/>
    <property type="evidence" value="ECO:0007669"/>
    <property type="project" value="TreeGrafter"/>
</dbReference>
<proteinExistence type="inferred from homology"/>